<feature type="compositionally biased region" description="Low complexity" evidence="1">
    <location>
        <begin position="53"/>
        <end position="64"/>
    </location>
</feature>
<gene>
    <name evidence="2" type="ORF">R5R35_003206</name>
</gene>
<evidence type="ECO:0000313" key="3">
    <source>
        <dbReference type="Proteomes" id="UP001378592"/>
    </source>
</evidence>
<reference evidence="2 3" key="1">
    <citation type="submission" date="2024-03" db="EMBL/GenBank/DDBJ databases">
        <title>The genome assembly and annotation of the cricket Gryllus longicercus Weissman &amp; Gray.</title>
        <authorList>
            <person name="Szrajer S."/>
            <person name="Gray D."/>
            <person name="Ylla G."/>
        </authorList>
    </citation>
    <scope>NUCLEOTIDE SEQUENCE [LARGE SCALE GENOMIC DNA]</scope>
    <source>
        <strain evidence="2">DAG 2021-001</strain>
        <tissue evidence="2">Whole body minus gut</tissue>
    </source>
</reference>
<proteinExistence type="predicted"/>
<accession>A0AAN9VY54</accession>
<sequence>MPRCLMAKKWKTYPWAMRDTDEGIMCGEGTTDGDKHLEDEEIDVVGDGSWAVGPASPTAGATAPSPSPSMPPNLGPTPAAASTAIVAATDCPGASRVAVLYNDWPLREE</sequence>
<feature type="compositionally biased region" description="Pro residues" evidence="1">
    <location>
        <begin position="65"/>
        <end position="75"/>
    </location>
</feature>
<keyword evidence="3" id="KW-1185">Reference proteome</keyword>
<dbReference type="Proteomes" id="UP001378592">
    <property type="component" value="Unassembled WGS sequence"/>
</dbReference>
<feature type="region of interest" description="Disordered" evidence="1">
    <location>
        <begin position="48"/>
        <end position="79"/>
    </location>
</feature>
<evidence type="ECO:0000313" key="2">
    <source>
        <dbReference type="EMBL" id="KAK7865503.1"/>
    </source>
</evidence>
<dbReference type="EMBL" id="JAZDUA010000174">
    <property type="protein sequence ID" value="KAK7865503.1"/>
    <property type="molecule type" value="Genomic_DNA"/>
</dbReference>
<dbReference type="AlphaFoldDB" id="A0AAN9VY54"/>
<protein>
    <submittedName>
        <fullName evidence="2">Uncharacterized protein</fullName>
    </submittedName>
</protein>
<comment type="caution">
    <text evidence="2">The sequence shown here is derived from an EMBL/GenBank/DDBJ whole genome shotgun (WGS) entry which is preliminary data.</text>
</comment>
<evidence type="ECO:0000256" key="1">
    <source>
        <dbReference type="SAM" id="MobiDB-lite"/>
    </source>
</evidence>
<organism evidence="2 3">
    <name type="scientific">Gryllus longicercus</name>
    <dbReference type="NCBI Taxonomy" id="2509291"/>
    <lineage>
        <taxon>Eukaryota</taxon>
        <taxon>Metazoa</taxon>
        <taxon>Ecdysozoa</taxon>
        <taxon>Arthropoda</taxon>
        <taxon>Hexapoda</taxon>
        <taxon>Insecta</taxon>
        <taxon>Pterygota</taxon>
        <taxon>Neoptera</taxon>
        <taxon>Polyneoptera</taxon>
        <taxon>Orthoptera</taxon>
        <taxon>Ensifera</taxon>
        <taxon>Gryllidea</taxon>
        <taxon>Grylloidea</taxon>
        <taxon>Gryllidae</taxon>
        <taxon>Gryllinae</taxon>
        <taxon>Gryllus</taxon>
    </lineage>
</organism>
<name>A0AAN9VY54_9ORTH</name>